<dbReference type="PANTHER" id="PTHR36617">
    <property type="entry name" value="PROTEIN, PUTATIVE-RELATED"/>
    <property type="match status" value="1"/>
</dbReference>
<reference evidence="1 2" key="1">
    <citation type="journal article" date="2018" name="Mol. Plant">
        <title>The genome of Artemisia annua provides insight into the evolution of Asteraceae family and artemisinin biosynthesis.</title>
        <authorList>
            <person name="Shen Q."/>
            <person name="Zhang L."/>
            <person name="Liao Z."/>
            <person name="Wang S."/>
            <person name="Yan T."/>
            <person name="Shi P."/>
            <person name="Liu M."/>
            <person name="Fu X."/>
            <person name="Pan Q."/>
            <person name="Wang Y."/>
            <person name="Lv Z."/>
            <person name="Lu X."/>
            <person name="Zhang F."/>
            <person name="Jiang W."/>
            <person name="Ma Y."/>
            <person name="Chen M."/>
            <person name="Hao X."/>
            <person name="Li L."/>
            <person name="Tang Y."/>
            <person name="Lv G."/>
            <person name="Zhou Y."/>
            <person name="Sun X."/>
            <person name="Brodelius P.E."/>
            <person name="Rose J.K.C."/>
            <person name="Tang K."/>
        </authorList>
    </citation>
    <scope>NUCLEOTIDE SEQUENCE [LARGE SCALE GENOMIC DNA]</scope>
    <source>
        <strain evidence="2">cv. Huhao1</strain>
        <tissue evidence="1">Leaf</tissue>
    </source>
</reference>
<dbReference type="EMBL" id="PKPP01025821">
    <property type="protein sequence ID" value="PWA31606.1"/>
    <property type="molecule type" value="Genomic_DNA"/>
</dbReference>
<keyword evidence="2" id="KW-1185">Reference proteome</keyword>
<keyword evidence="1" id="KW-0695">RNA-directed DNA polymerase</keyword>
<dbReference type="Proteomes" id="UP000245207">
    <property type="component" value="Unassembled WGS sequence"/>
</dbReference>
<keyword evidence="1" id="KW-0548">Nucleotidyltransferase</keyword>
<accession>A0A2U1KAF8</accession>
<gene>
    <name evidence="1" type="ORF">CTI12_AA625680</name>
</gene>
<name>A0A2U1KAF8_ARTAN</name>
<evidence type="ECO:0000313" key="1">
    <source>
        <dbReference type="EMBL" id="PWA31606.1"/>
    </source>
</evidence>
<comment type="caution">
    <text evidence="1">The sequence shown here is derived from an EMBL/GenBank/DDBJ whole genome shotgun (WGS) entry which is preliminary data.</text>
</comment>
<keyword evidence="1" id="KW-0808">Transferase</keyword>
<sequence length="191" mass="21989">MKVIKSIHGSLGGINDSSSHHFKHSTWGDILSSIKRVKLKGIDSLSYCVHKIGDGASTSFWEDTWCSDHALKSLFPRIYMLDTERHCVVKDRVPFQGLCSNLRRHPHSGIEFFQLSNLQARIEHVVLSEQGDSWRWTLNSASFSVASVWYLIDSKLLDMDANATRWIRYISIKVNIFIWRLMLNKLPSRIT</sequence>
<dbReference type="PANTHER" id="PTHR36617:SF16">
    <property type="entry name" value="OS04G0516500 PROTEIN"/>
    <property type="match status" value="1"/>
</dbReference>
<organism evidence="1 2">
    <name type="scientific">Artemisia annua</name>
    <name type="common">Sweet wormwood</name>
    <dbReference type="NCBI Taxonomy" id="35608"/>
    <lineage>
        <taxon>Eukaryota</taxon>
        <taxon>Viridiplantae</taxon>
        <taxon>Streptophyta</taxon>
        <taxon>Embryophyta</taxon>
        <taxon>Tracheophyta</taxon>
        <taxon>Spermatophyta</taxon>
        <taxon>Magnoliopsida</taxon>
        <taxon>eudicotyledons</taxon>
        <taxon>Gunneridae</taxon>
        <taxon>Pentapetalae</taxon>
        <taxon>asterids</taxon>
        <taxon>campanulids</taxon>
        <taxon>Asterales</taxon>
        <taxon>Asteraceae</taxon>
        <taxon>Asteroideae</taxon>
        <taxon>Anthemideae</taxon>
        <taxon>Artemisiinae</taxon>
        <taxon>Artemisia</taxon>
    </lineage>
</organism>
<dbReference type="AlphaFoldDB" id="A0A2U1KAF8"/>
<protein>
    <submittedName>
        <fullName evidence="1">Reverse transcriptase zinc-binding domain-containing protein</fullName>
    </submittedName>
</protein>
<dbReference type="GO" id="GO:0003964">
    <property type="term" value="F:RNA-directed DNA polymerase activity"/>
    <property type="evidence" value="ECO:0007669"/>
    <property type="project" value="UniProtKB-KW"/>
</dbReference>
<proteinExistence type="predicted"/>
<evidence type="ECO:0000313" key="2">
    <source>
        <dbReference type="Proteomes" id="UP000245207"/>
    </source>
</evidence>